<evidence type="ECO:0000313" key="3">
    <source>
        <dbReference type="Proteomes" id="UP000712600"/>
    </source>
</evidence>
<evidence type="ECO:0000313" key="2">
    <source>
        <dbReference type="EMBL" id="KAF3499902.1"/>
    </source>
</evidence>
<gene>
    <name evidence="2" type="ORF">F2Q69_00044009</name>
</gene>
<reference evidence="2" key="1">
    <citation type="submission" date="2019-12" db="EMBL/GenBank/DDBJ databases">
        <title>Genome sequencing and annotation of Brassica cretica.</title>
        <authorList>
            <person name="Studholme D.J."/>
            <person name="Sarris P."/>
        </authorList>
    </citation>
    <scope>NUCLEOTIDE SEQUENCE</scope>
    <source>
        <strain evidence="2">PFS-109/04</strain>
        <tissue evidence="2">Leaf</tissue>
    </source>
</reference>
<dbReference type="Proteomes" id="UP000712600">
    <property type="component" value="Unassembled WGS sequence"/>
</dbReference>
<proteinExistence type="predicted"/>
<protein>
    <submittedName>
        <fullName evidence="2">Uncharacterized protein</fullName>
    </submittedName>
</protein>
<sequence length="87" mass="9225">MDYQQEVPSPKIRDRSKVVCPAVIPALTPTVDTPTNVANGSDEKPVTSKMINSFVDTNSLAGSSGEAGATSKDSDDNMEAKLCRHTT</sequence>
<feature type="region of interest" description="Disordered" evidence="1">
    <location>
        <begin position="57"/>
        <end position="87"/>
    </location>
</feature>
<comment type="caution">
    <text evidence="2">The sequence shown here is derived from an EMBL/GenBank/DDBJ whole genome shotgun (WGS) entry which is preliminary data.</text>
</comment>
<evidence type="ECO:0000256" key="1">
    <source>
        <dbReference type="SAM" id="MobiDB-lite"/>
    </source>
</evidence>
<organism evidence="2 3">
    <name type="scientific">Brassica cretica</name>
    <name type="common">Mustard</name>
    <dbReference type="NCBI Taxonomy" id="69181"/>
    <lineage>
        <taxon>Eukaryota</taxon>
        <taxon>Viridiplantae</taxon>
        <taxon>Streptophyta</taxon>
        <taxon>Embryophyta</taxon>
        <taxon>Tracheophyta</taxon>
        <taxon>Spermatophyta</taxon>
        <taxon>Magnoliopsida</taxon>
        <taxon>eudicotyledons</taxon>
        <taxon>Gunneridae</taxon>
        <taxon>Pentapetalae</taxon>
        <taxon>rosids</taxon>
        <taxon>malvids</taxon>
        <taxon>Brassicales</taxon>
        <taxon>Brassicaceae</taxon>
        <taxon>Brassiceae</taxon>
        <taxon>Brassica</taxon>
    </lineage>
</organism>
<name>A0A8S9N7Q6_BRACR</name>
<dbReference type="EMBL" id="QGKX02001621">
    <property type="protein sequence ID" value="KAF3499902.1"/>
    <property type="molecule type" value="Genomic_DNA"/>
</dbReference>
<accession>A0A8S9N7Q6</accession>
<dbReference type="AlphaFoldDB" id="A0A8S9N7Q6"/>
<feature type="compositionally biased region" description="Basic and acidic residues" evidence="1">
    <location>
        <begin position="72"/>
        <end position="87"/>
    </location>
</feature>